<dbReference type="STRING" id="1365484.W6Q9M7"/>
<dbReference type="PANTHER" id="PTHR30480">
    <property type="entry name" value="BETA-HEXOSAMINIDASE-RELATED"/>
    <property type="match status" value="1"/>
</dbReference>
<gene>
    <name evidence="8" type="ORF">PROQFM164_S02g003267</name>
</gene>
<dbReference type="InterPro" id="IPR001764">
    <property type="entry name" value="Glyco_hydro_3_N"/>
</dbReference>
<dbReference type="Pfam" id="PF00933">
    <property type="entry name" value="Glyco_hydro_3"/>
    <property type="match status" value="1"/>
</dbReference>
<accession>W6Q9M7</accession>
<feature type="domain" description="Glycoside hydrolase family 3 N-terminal" evidence="7">
    <location>
        <begin position="42"/>
        <end position="352"/>
    </location>
</feature>
<keyword evidence="4" id="KW-0119">Carbohydrate metabolism</keyword>
<evidence type="ECO:0000313" key="9">
    <source>
        <dbReference type="Proteomes" id="UP000030686"/>
    </source>
</evidence>
<name>W6Q9M7_PENRF</name>
<feature type="signal peptide" evidence="6">
    <location>
        <begin position="1"/>
        <end position="20"/>
    </location>
</feature>
<dbReference type="Proteomes" id="UP000030686">
    <property type="component" value="Unassembled WGS sequence"/>
</dbReference>
<dbReference type="SUPFAM" id="SSF51445">
    <property type="entry name" value="(Trans)glycosidases"/>
    <property type="match status" value="1"/>
</dbReference>
<dbReference type="GO" id="GO:0009254">
    <property type="term" value="P:peptidoglycan turnover"/>
    <property type="evidence" value="ECO:0007669"/>
    <property type="project" value="TreeGrafter"/>
</dbReference>
<organism evidence="8 9">
    <name type="scientific">Penicillium roqueforti (strain FM164)</name>
    <dbReference type="NCBI Taxonomy" id="1365484"/>
    <lineage>
        <taxon>Eukaryota</taxon>
        <taxon>Fungi</taxon>
        <taxon>Dikarya</taxon>
        <taxon>Ascomycota</taxon>
        <taxon>Pezizomycotina</taxon>
        <taxon>Eurotiomycetes</taxon>
        <taxon>Eurotiomycetidae</taxon>
        <taxon>Eurotiales</taxon>
        <taxon>Aspergillaceae</taxon>
        <taxon>Penicillium</taxon>
    </lineage>
</organism>
<dbReference type="EMBL" id="HG792016">
    <property type="protein sequence ID" value="CDM33115.1"/>
    <property type="molecule type" value="Genomic_DNA"/>
</dbReference>
<feature type="chain" id="PRO_5004881371" evidence="6">
    <location>
        <begin position="21"/>
        <end position="359"/>
    </location>
</feature>
<protein>
    <submittedName>
        <fullName evidence="8">Glycoside hydrolase, superfamily</fullName>
    </submittedName>
</protein>
<evidence type="ECO:0000256" key="1">
    <source>
        <dbReference type="ARBA" id="ARBA00005336"/>
    </source>
</evidence>
<dbReference type="InterPro" id="IPR036962">
    <property type="entry name" value="Glyco_hydro_3_N_sf"/>
</dbReference>
<evidence type="ECO:0000256" key="5">
    <source>
        <dbReference type="ARBA" id="ARBA00023295"/>
    </source>
</evidence>
<sequence length="359" mass="37808">MKFTQSLLPFFLALAPSALAASPTDLQAQIGSHVIYSYPGLEPSAQLLELIKEGKVGGIILFGENVSDNLTTTIDNLQQTYKQSPYYSGSPLLVMTDQEGGEVRRLSGGPVSSAKVVGEAADYKAAATQMGIDAATTLKEFHNNANLAPVLDVFRVAGDFADNYQRSFSNSSSVVGTCGSAFIHAQQGDGVVATVKHFPGLGGASTTENTDVEPVTIDFTKEELRSVDMAPYTKAIAAGVDMVMASWAIYPALDANYPSGLSKAIIQNELRGRLGFKGVTITDAIEAGSLVAFGDQGPRGLLAAQAGMDLLLASGRNVTQGEAIYDALAAALKDGSLDKRAFSNATNRIASLRKKLIKF</sequence>
<evidence type="ECO:0000256" key="6">
    <source>
        <dbReference type="SAM" id="SignalP"/>
    </source>
</evidence>
<dbReference type="InterPro" id="IPR017853">
    <property type="entry name" value="GH"/>
</dbReference>
<evidence type="ECO:0000259" key="7">
    <source>
        <dbReference type="Pfam" id="PF00933"/>
    </source>
</evidence>
<dbReference type="Gene3D" id="3.20.20.300">
    <property type="entry name" value="Glycoside hydrolase, family 3, N-terminal domain"/>
    <property type="match status" value="1"/>
</dbReference>
<keyword evidence="2 8" id="KW-0378">Hydrolase</keyword>
<dbReference type="PANTHER" id="PTHR30480:SF14">
    <property type="entry name" value="HYDROLASE, PUTATIVE (AFU_ORTHOLOGUE AFUA_4G13770)-RELATED"/>
    <property type="match status" value="1"/>
</dbReference>
<reference evidence="8" key="1">
    <citation type="journal article" date="2014" name="Nat. Commun.">
        <title>Multiple recent horizontal transfers of a large genomic region in cheese making fungi.</title>
        <authorList>
            <person name="Cheeseman K."/>
            <person name="Ropars J."/>
            <person name="Renault P."/>
            <person name="Dupont J."/>
            <person name="Gouzy J."/>
            <person name="Branca A."/>
            <person name="Abraham A.L."/>
            <person name="Ceppi M."/>
            <person name="Conseiller E."/>
            <person name="Debuchy R."/>
            <person name="Malagnac F."/>
            <person name="Goarin A."/>
            <person name="Silar P."/>
            <person name="Lacoste S."/>
            <person name="Sallet E."/>
            <person name="Bensimon A."/>
            <person name="Giraud T."/>
            <person name="Brygoo Y."/>
        </authorList>
    </citation>
    <scope>NUCLEOTIDE SEQUENCE [LARGE SCALE GENOMIC DNA]</scope>
    <source>
        <strain evidence="8">FM164</strain>
    </source>
</reference>
<dbReference type="GO" id="GO:0004553">
    <property type="term" value="F:hydrolase activity, hydrolyzing O-glycosyl compounds"/>
    <property type="evidence" value="ECO:0007669"/>
    <property type="project" value="InterPro"/>
</dbReference>
<comment type="similarity">
    <text evidence="1">Belongs to the glycosyl hydrolase 3 family.</text>
</comment>
<dbReference type="OMA" id="WQMAAEM"/>
<keyword evidence="6" id="KW-0732">Signal</keyword>
<dbReference type="GO" id="GO:0005975">
    <property type="term" value="P:carbohydrate metabolic process"/>
    <property type="evidence" value="ECO:0007669"/>
    <property type="project" value="InterPro"/>
</dbReference>
<keyword evidence="3" id="KW-0325">Glycoprotein</keyword>
<keyword evidence="9" id="KW-1185">Reference proteome</keyword>
<dbReference type="InterPro" id="IPR050226">
    <property type="entry name" value="NagZ_Beta-hexosaminidase"/>
</dbReference>
<dbReference type="AlphaFoldDB" id="W6Q9M7"/>
<evidence type="ECO:0000256" key="4">
    <source>
        <dbReference type="ARBA" id="ARBA00023277"/>
    </source>
</evidence>
<dbReference type="OrthoDB" id="416222at2759"/>
<evidence type="ECO:0000313" key="8">
    <source>
        <dbReference type="EMBL" id="CDM33115.1"/>
    </source>
</evidence>
<evidence type="ECO:0000256" key="3">
    <source>
        <dbReference type="ARBA" id="ARBA00023180"/>
    </source>
</evidence>
<proteinExistence type="inferred from homology"/>
<keyword evidence="5" id="KW-0326">Glycosidase</keyword>
<evidence type="ECO:0000256" key="2">
    <source>
        <dbReference type="ARBA" id="ARBA00022801"/>
    </source>
</evidence>